<dbReference type="Pfam" id="PF01566">
    <property type="entry name" value="Nramp"/>
    <property type="match status" value="1"/>
</dbReference>
<evidence type="ECO:0000313" key="10">
    <source>
        <dbReference type="EMBL" id="KAJ2750661.1"/>
    </source>
</evidence>
<keyword evidence="2" id="KW-0813">Transport</keyword>
<dbReference type="OrthoDB" id="409173at2759"/>
<dbReference type="GO" id="GO:0003723">
    <property type="term" value="F:RNA binding"/>
    <property type="evidence" value="ECO:0007669"/>
    <property type="project" value="UniProtKB-UniRule"/>
</dbReference>
<evidence type="ECO:0000313" key="11">
    <source>
        <dbReference type="Proteomes" id="UP001140011"/>
    </source>
</evidence>
<dbReference type="AlphaFoldDB" id="A0A9W8GRS3"/>
<evidence type="ECO:0000256" key="4">
    <source>
        <dbReference type="ARBA" id="ARBA00022989"/>
    </source>
</evidence>
<feature type="compositionally biased region" description="Basic residues" evidence="7">
    <location>
        <begin position="90"/>
        <end position="106"/>
    </location>
</feature>
<feature type="domain" description="RRM" evidence="9">
    <location>
        <begin position="296"/>
        <end position="375"/>
    </location>
</feature>
<dbReference type="CDD" id="cd00590">
    <property type="entry name" value="RRM_SF"/>
    <property type="match status" value="1"/>
</dbReference>
<feature type="transmembrane region" description="Helical" evidence="8">
    <location>
        <begin position="770"/>
        <end position="795"/>
    </location>
</feature>
<dbReference type="SUPFAM" id="SSF54928">
    <property type="entry name" value="RNA-binding domain, RBD"/>
    <property type="match status" value="1"/>
</dbReference>
<keyword evidence="11" id="KW-1185">Reference proteome</keyword>
<evidence type="ECO:0000256" key="8">
    <source>
        <dbReference type="SAM" id="Phobius"/>
    </source>
</evidence>
<dbReference type="Proteomes" id="UP001140011">
    <property type="component" value="Unassembled WGS sequence"/>
</dbReference>
<dbReference type="InterPro" id="IPR000504">
    <property type="entry name" value="RRM_dom"/>
</dbReference>
<dbReference type="InterPro" id="IPR035979">
    <property type="entry name" value="RBD_domain_sf"/>
</dbReference>
<keyword evidence="6" id="KW-0694">RNA-binding</keyword>
<dbReference type="InterPro" id="IPR012677">
    <property type="entry name" value="Nucleotide-bd_a/b_plait_sf"/>
</dbReference>
<dbReference type="GO" id="GO:0005886">
    <property type="term" value="C:plasma membrane"/>
    <property type="evidence" value="ECO:0007669"/>
    <property type="project" value="TreeGrafter"/>
</dbReference>
<dbReference type="GO" id="GO:0005384">
    <property type="term" value="F:manganese ion transmembrane transporter activity"/>
    <property type="evidence" value="ECO:0007669"/>
    <property type="project" value="TreeGrafter"/>
</dbReference>
<keyword evidence="4 8" id="KW-1133">Transmembrane helix</keyword>
<feature type="domain" description="RRM" evidence="9">
    <location>
        <begin position="191"/>
        <end position="268"/>
    </location>
</feature>
<sequence length="894" mass="98840">MSEQNSTSDTQQAHGDRMVEEYASQDVPMLDATATKTKSDAASATPIVTDHVEERKLEEKKPTAKRSRDSDDRDARSTRKSPRRGSSGKSRSRSIRSHRRSSHSRSRRDYSSRRYADDDDRYSRGRRYADDSHRYDDDDRRYERRGSRRGSPARQRSNSRSHSPSARYHRRSSGGRRSPSPEVDESERDLRTVFAMQLSARLRRSDLVDFFGRAGRVRDAHIVADKGSRRSRGVAYIEFYTIDSAIKAVDLSGQRLLDVPIIVQPSEAQKNRQATMKQYSADGAPLSASSDKSGSTLVFARELAVDIEPEDLKAFFDLFGKVEYCHVEPVADSGGDAEWSAFVKYDMVSSARFAIDKMNGLPLLGTKLRVRLARKSEEERESRRLSGHAEAQLLQLPPPATTVNPATVKPDPESKSSGIKLREFEVHDIGISVDVGDCEDMFSFRKLLRFAGPGFAMSIAYVDPGNICSDLHCGAVAGYKLIWLLFLTHAIGLYIQTLSARIGIVTGKNLAQHCRQKYSRGIRIPLWLICELAIIGSDIQEAIGTAIALYLLFGIEIWVGILIAALLSYVILGIQRFGARKVEALFVAMIAIMCACFGVEVFMAKPDVAKIIDGLLVPRIPANATVQAVGIVGAVIMPHNLFLHSALVGTRRIKRGEDVRKASIREANFYTTIESAVALLFSFIINATILIVFADIYSMDRGNTAIGTMVEEHLPGLIEAAELLRGAFGNIGPLLWAIGLLSSGQSSTATGTMAGQYLMEGMMRMRVSPWLRLFISRSISLVPTILIGVLATSYLDQLDEWLNVLQSLALPFALIPTLKLAQSHVIMTSDFATSKYWRAFGWATAAAIIALNVYLLLPLVFMLAARGILSACFAYASFGLYLFFVGVLALDSTD</sequence>
<dbReference type="PANTHER" id="PTHR11706">
    <property type="entry name" value="SOLUTE CARRIER PROTEIN FAMILY 11 MEMBER"/>
    <property type="match status" value="1"/>
</dbReference>
<evidence type="ECO:0000256" key="3">
    <source>
        <dbReference type="ARBA" id="ARBA00022692"/>
    </source>
</evidence>
<feature type="region of interest" description="Disordered" evidence="7">
    <location>
        <begin position="1"/>
        <end position="188"/>
    </location>
</feature>
<comment type="caution">
    <text evidence="10">The sequence shown here is derived from an EMBL/GenBank/DDBJ whole genome shotgun (WGS) entry which is preliminary data.</text>
</comment>
<feature type="compositionally biased region" description="Basic and acidic residues" evidence="7">
    <location>
        <begin position="107"/>
        <end position="145"/>
    </location>
</feature>
<evidence type="ECO:0000256" key="2">
    <source>
        <dbReference type="ARBA" id="ARBA00022448"/>
    </source>
</evidence>
<evidence type="ECO:0000256" key="7">
    <source>
        <dbReference type="SAM" id="MobiDB-lite"/>
    </source>
</evidence>
<feature type="compositionally biased region" description="Basic and acidic residues" evidence="7">
    <location>
        <begin position="50"/>
        <end position="77"/>
    </location>
</feature>
<feature type="transmembrane region" description="Helical" evidence="8">
    <location>
        <begin position="734"/>
        <end position="758"/>
    </location>
</feature>
<feature type="compositionally biased region" description="Polar residues" evidence="7">
    <location>
        <begin position="154"/>
        <end position="164"/>
    </location>
</feature>
<feature type="transmembrane region" description="Helical" evidence="8">
    <location>
        <begin position="669"/>
        <end position="694"/>
    </location>
</feature>
<gene>
    <name evidence="10" type="ORF">GGI19_004975</name>
</gene>
<evidence type="ECO:0000256" key="1">
    <source>
        <dbReference type="ARBA" id="ARBA00004141"/>
    </source>
</evidence>
<feature type="transmembrane region" description="Helical" evidence="8">
    <location>
        <begin position="624"/>
        <end position="648"/>
    </location>
</feature>
<dbReference type="GO" id="GO:0015086">
    <property type="term" value="F:cadmium ion transmembrane transporter activity"/>
    <property type="evidence" value="ECO:0007669"/>
    <property type="project" value="TreeGrafter"/>
</dbReference>
<evidence type="ECO:0000256" key="5">
    <source>
        <dbReference type="ARBA" id="ARBA00023136"/>
    </source>
</evidence>
<dbReference type="SMART" id="SM00360">
    <property type="entry name" value="RRM"/>
    <property type="match status" value="2"/>
</dbReference>
<dbReference type="PRINTS" id="PR00447">
    <property type="entry name" value="NATRESASSCMP"/>
</dbReference>
<name>A0A9W8GRS3_9FUNG</name>
<dbReference type="NCBIfam" id="TIGR01197">
    <property type="entry name" value="nramp"/>
    <property type="match status" value="1"/>
</dbReference>
<protein>
    <recommendedName>
        <fullName evidence="9">RRM domain-containing protein</fullName>
    </recommendedName>
</protein>
<evidence type="ECO:0000256" key="6">
    <source>
        <dbReference type="PROSITE-ProRule" id="PRU00176"/>
    </source>
</evidence>
<feature type="transmembrane region" description="Helical" evidence="8">
    <location>
        <begin position="584"/>
        <end position="604"/>
    </location>
</feature>
<proteinExistence type="predicted"/>
<dbReference type="PROSITE" id="PS50102">
    <property type="entry name" value="RRM"/>
    <property type="match status" value="2"/>
</dbReference>
<dbReference type="InterPro" id="IPR001046">
    <property type="entry name" value="NRAMP_fam"/>
</dbReference>
<feature type="compositionally biased region" description="Polar residues" evidence="7">
    <location>
        <begin position="1"/>
        <end position="13"/>
    </location>
</feature>
<dbReference type="NCBIfam" id="NF037982">
    <property type="entry name" value="Nramp_1"/>
    <property type="match status" value="1"/>
</dbReference>
<feature type="transmembrane region" description="Helical" evidence="8">
    <location>
        <begin position="839"/>
        <end position="861"/>
    </location>
</feature>
<dbReference type="GO" id="GO:0034755">
    <property type="term" value="P:iron ion transmembrane transport"/>
    <property type="evidence" value="ECO:0007669"/>
    <property type="project" value="TreeGrafter"/>
</dbReference>
<accession>A0A9W8GRS3</accession>
<evidence type="ECO:0000259" key="9">
    <source>
        <dbReference type="PROSITE" id="PS50102"/>
    </source>
</evidence>
<comment type="subcellular location">
    <subcellularLocation>
        <location evidence="1">Membrane</location>
        <topology evidence="1">Multi-pass membrane protein</topology>
    </subcellularLocation>
</comment>
<feature type="transmembrane region" description="Helical" evidence="8">
    <location>
        <begin position="524"/>
        <end position="543"/>
    </location>
</feature>
<keyword evidence="5 8" id="KW-0472">Membrane</keyword>
<feature type="transmembrane region" description="Helical" evidence="8">
    <location>
        <begin position="481"/>
        <end position="504"/>
    </location>
</feature>
<dbReference type="Gene3D" id="3.30.70.330">
    <property type="match status" value="2"/>
</dbReference>
<dbReference type="EMBL" id="JANBUH010000517">
    <property type="protein sequence ID" value="KAJ2750661.1"/>
    <property type="molecule type" value="Genomic_DNA"/>
</dbReference>
<feature type="transmembrane region" description="Helical" evidence="8">
    <location>
        <begin position="549"/>
        <end position="572"/>
    </location>
</feature>
<reference evidence="10" key="1">
    <citation type="submission" date="2022-07" db="EMBL/GenBank/DDBJ databases">
        <title>Phylogenomic reconstructions and comparative analyses of Kickxellomycotina fungi.</title>
        <authorList>
            <person name="Reynolds N.K."/>
            <person name="Stajich J.E."/>
            <person name="Barry K."/>
            <person name="Grigoriev I.V."/>
            <person name="Crous P."/>
            <person name="Smith M.E."/>
        </authorList>
    </citation>
    <scope>NUCLEOTIDE SEQUENCE</scope>
    <source>
        <strain evidence="10">BCRC 34297</strain>
    </source>
</reference>
<feature type="transmembrane region" description="Helical" evidence="8">
    <location>
        <begin position="867"/>
        <end position="890"/>
    </location>
</feature>
<dbReference type="PANTHER" id="PTHR11706:SF33">
    <property type="entry name" value="NATURAL RESISTANCE-ASSOCIATED MACROPHAGE PROTEIN 2"/>
    <property type="match status" value="1"/>
</dbReference>
<dbReference type="Pfam" id="PF00076">
    <property type="entry name" value="RRM_1"/>
    <property type="match status" value="2"/>
</dbReference>
<keyword evidence="3 8" id="KW-0812">Transmembrane</keyword>
<organism evidence="10 11">
    <name type="scientific">Coemansia pectinata</name>
    <dbReference type="NCBI Taxonomy" id="1052879"/>
    <lineage>
        <taxon>Eukaryota</taxon>
        <taxon>Fungi</taxon>
        <taxon>Fungi incertae sedis</taxon>
        <taxon>Zoopagomycota</taxon>
        <taxon>Kickxellomycotina</taxon>
        <taxon>Kickxellomycetes</taxon>
        <taxon>Kickxellales</taxon>
        <taxon>Kickxellaceae</taxon>
        <taxon>Coemansia</taxon>
    </lineage>
</organism>
<feature type="compositionally biased region" description="Low complexity" evidence="7">
    <location>
        <begin position="31"/>
        <end position="45"/>
    </location>
</feature>